<dbReference type="EMBL" id="AGEI01000021">
    <property type="protein sequence ID" value="EHR33943.1"/>
    <property type="molecule type" value="Genomic_DNA"/>
</dbReference>
<keyword evidence="10" id="KW-1185">Reference proteome</keyword>
<name>H3NNG8_9FIRM</name>
<dbReference type="SMART" id="SM00968">
    <property type="entry name" value="SMC_hinge"/>
    <property type="match status" value="1"/>
</dbReference>
<evidence type="ECO:0000256" key="5">
    <source>
        <dbReference type="ARBA" id="ARBA00023054"/>
    </source>
</evidence>
<dbReference type="Gene3D" id="3.30.70.1620">
    <property type="match status" value="1"/>
</dbReference>
<dbReference type="PIRSF" id="PIRSF005719">
    <property type="entry name" value="SMC"/>
    <property type="match status" value="1"/>
</dbReference>
<comment type="similarity">
    <text evidence="7">Belongs to the SMC family.</text>
</comment>
<dbReference type="GO" id="GO:0005737">
    <property type="term" value="C:cytoplasm"/>
    <property type="evidence" value="ECO:0007669"/>
    <property type="project" value="UniProtKB-SubCell"/>
</dbReference>
<feature type="binding site" evidence="7">
    <location>
        <begin position="32"/>
        <end position="39"/>
    </location>
    <ligand>
        <name>ATP</name>
        <dbReference type="ChEBI" id="CHEBI:30616"/>
    </ligand>
</feature>
<evidence type="ECO:0000256" key="7">
    <source>
        <dbReference type="HAMAP-Rule" id="MF_01894"/>
    </source>
</evidence>
<sequence>MKLKHIELYGFKSFADKTKLQFDKDISAVVGPNGSGKSNIADAIKWVLGEQSAKSLRGTSMQDVIFSGSDSKKQMNMAQVSIVLDNSDKSLPIAFDEVNVTRRVFRTGDSEYLINKSPVRLKEIRELLLDTGIGKDGYSMIGQGRIDEILSGRNEDRREIFEEATGVSKNKYKKTESEKKLVKNEENLEKLNNELKVKQQEYNILKKQSENAKEGIKLTSRLEMLELNILQKAINKSSADLKNDKSKLEYINGELKEDREKFEVLNSKLKPINEEIEKKELKIEQLNSDKQSNLNKINSITNDINILNEKLKFYNSDIDRLKNSIEVNNKKIISLKNNIENKEKEIEKLIVKEKELKNSLSDLKKLNEEKNSEYEISFKNANELNQKIKQLKDKLTNLQINKNTKERIDNSNIELKKGYLNEISILEDLVSDKTKRLDDFNEELLKHEKELADNASKITELIEQRETNKEKTTDLEQKIVLYRNELLRVESRRDILEKQYKSYDGFYKSVQNLLKIADKDENISKKIVGVLAELIEIDEKYKQALDLALGSSLQNIVINNEIDGKYLINFIKNKNIGRITFLPINKIHGSKNNINHPKAIDTLNNLVKNDPKLDGIIDHFLSRTILVENIEDAIVVSNDIKGYRVITLDGEIINSWGSMVGGNTFKKESNSLLNRKKELDNLNDDINAIEKNIGILEKKHQVFKQEFDDTIYKLQNIDNKNNEIISKTNQIKSSIHEIEIEKSFNLKRMKEFDDLIKKIDSELISEDFSDISSLSNELSNLEKDYDLLTKENEKLKENIIDTERVIIKNQSEYDVIVRDLSISETDLDNLKIEIEAVSDSISNEEKILKLTEQNNVDSKNKIEELKVNKEKLSEEYDNNSKNYEKLFDEVKELKETIIKDNKTISNLTDSINSNEKEKYKLELKIENSEQKVVELKSDYIETYSITETELEEKLSRLDYTEASKKEVLDIKKRLSEIGYFNYESIEQFNLIAEELEFMKNQYEDLIVSRNDIIDMIKSIEKDIIEKFSSSFDMINSRFNEIFTILFNGGEAQLKLDSDDILTAGIEISARPPGKKLKNLALLSGGERALTAVALLFAIFEINPAPFCVLDEIDAALDEANIKRYITYLKTLTKHTQFIIITHRKPTMEMAERLYGVTMEEQGISKVITLAIDGYDIQN</sequence>
<comment type="domain">
    <text evidence="7">Contains large globular domains required for ATP hydrolysis at each terminus and a third globular domain forming a flexible hinge near the middle of the molecule. These domains are separated by coiled-coil structures.</text>
</comment>
<dbReference type="InterPro" id="IPR003395">
    <property type="entry name" value="RecF/RecN/SMC_N"/>
</dbReference>
<keyword evidence="3 7" id="KW-0547">Nucleotide-binding</keyword>
<feature type="coiled-coil region" evidence="7">
    <location>
        <begin position="771"/>
        <end position="938"/>
    </location>
</feature>
<evidence type="ECO:0000256" key="1">
    <source>
        <dbReference type="ARBA" id="ARBA00004496"/>
    </source>
</evidence>
<keyword evidence="4 7" id="KW-0067">ATP-binding</keyword>
<dbReference type="GO" id="GO:0003677">
    <property type="term" value="F:DNA binding"/>
    <property type="evidence" value="ECO:0007669"/>
    <property type="project" value="UniProtKB-UniRule"/>
</dbReference>
<protein>
    <recommendedName>
        <fullName evidence="7">Chromosome partition protein Smc</fullName>
    </recommendedName>
</protein>
<dbReference type="PATRIC" id="fig|883114.3.peg.869"/>
<evidence type="ECO:0000313" key="10">
    <source>
        <dbReference type="Proteomes" id="UP000004191"/>
    </source>
</evidence>
<evidence type="ECO:0000256" key="6">
    <source>
        <dbReference type="ARBA" id="ARBA00023125"/>
    </source>
</evidence>
<dbReference type="GO" id="GO:0030261">
    <property type="term" value="P:chromosome condensation"/>
    <property type="evidence" value="ECO:0007669"/>
    <property type="project" value="InterPro"/>
</dbReference>
<dbReference type="AlphaFoldDB" id="H3NNG8"/>
<dbReference type="InterPro" id="IPR024704">
    <property type="entry name" value="SMC"/>
</dbReference>
<dbReference type="CDD" id="cd03278">
    <property type="entry name" value="ABC_SMC_barmotin"/>
    <property type="match status" value="1"/>
</dbReference>
<accession>H3NNG8</accession>
<evidence type="ECO:0000256" key="4">
    <source>
        <dbReference type="ARBA" id="ARBA00022840"/>
    </source>
</evidence>
<feature type="coiled-coil region" evidence="7">
    <location>
        <begin position="174"/>
        <end position="215"/>
    </location>
</feature>
<dbReference type="GO" id="GO:0005524">
    <property type="term" value="F:ATP binding"/>
    <property type="evidence" value="ECO:0007669"/>
    <property type="project" value="UniProtKB-UniRule"/>
</dbReference>
<gene>
    <name evidence="7" type="primary">smc</name>
    <name evidence="9" type="ORF">HMPREF9709_00879</name>
</gene>
<keyword evidence="5 7" id="KW-0175">Coiled coil</keyword>
<dbReference type="STRING" id="883114.HMPREF9709_00879"/>
<dbReference type="InterPro" id="IPR027417">
    <property type="entry name" value="P-loop_NTPase"/>
</dbReference>
<keyword evidence="6 7" id="KW-0238">DNA-binding</keyword>
<feature type="domain" description="SMC hinge" evidence="8">
    <location>
        <begin position="525"/>
        <end position="637"/>
    </location>
</feature>
<dbReference type="GO" id="GO:0007059">
    <property type="term" value="P:chromosome segregation"/>
    <property type="evidence" value="ECO:0007669"/>
    <property type="project" value="UniProtKB-UniRule"/>
</dbReference>
<dbReference type="InterPro" id="IPR010935">
    <property type="entry name" value="SMC_hinge"/>
</dbReference>
<dbReference type="Gene3D" id="3.40.50.300">
    <property type="entry name" value="P-loop containing nucleotide triphosphate hydrolases"/>
    <property type="match status" value="2"/>
</dbReference>
<comment type="subcellular location">
    <subcellularLocation>
        <location evidence="1 7">Cytoplasm</location>
    </subcellularLocation>
</comment>
<feature type="coiled-coil region" evidence="7">
    <location>
        <begin position="269"/>
        <end position="499"/>
    </location>
</feature>
<dbReference type="InterPro" id="IPR036277">
    <property type="entry name" value="SMC_hinge_sf"/>
</dbReference>
<dbReference type="HAMAP" id="MF_01894">
    <property type="entry name" value="Smc_prok"/>
    <property type="match status" value="1"/>
</dbReference>
<dbReference type="PANTHER" id="PTHR43977">
    <property type="entry name" value="STRUCTURAL MAINTENANCE OF CHROMOSOMES PROTEIN 3"/>
    <property type="match status" value="1"/>
</dbReference>
<dbReference type="GO" id="GO:0007062">
    <property type="term" value="P:sister chromatid cohesion"/>
    <property type="evidence" value="ECO:0007669"/>
    <property type="project" value="InterPro"/>
</dbReference>
<reference evidence="9 10" key="1">
    <citation type="submission" date="2012-01" db="EMBL/GenBank/DDBJ databases">
        <title>The Genome Sequence of Helcococcus kunzii ATCC 51366.</title>
        <authorList>
            <consortium name="The Broad Institute Genome Sequencing Platform"/>
            <person name="Earl A."/>
            <person name="Ward D."/>
            <person name="Feldgarden M."/>
            <person name="Gevers D."/>
            <person name="Huys G."/>
            <person name="Young S.K."/>
            <person name="Zeng Q."/>
            <person name="Gargeya S."/>
            <person name="Fitzgerald M."/>
            <person name="Haas B."/>
            <person name="Abouelleil A."/>
            <person name="Alvarado L."/>
            <person name="Arachchi H.M."/>
            <person name="Berlin A."/>
            <person name="Chapman S.B."/>
            <person name="Gearin G."/>
            <person name="Goldberg J."/>
            <person name="Griggs A."/>
            <person name="Gujja S."/>
            <person name="Hansen M."/>
            <person name="Heiman D."/>
            <person name="Howarth C."/>
            <person name="Larimer J."/>
            <person name="Lui A."/>
            <person name="MacDonald P.J.P."/>
            <person name="McCowen C."/>
            <person name="Montmayeur A."/>
            <person name="Murphy C."/>
            <person name="Neiman D."/>
            <person name="Pearson M."/>
            <person name="Priest M."/>
            <person name="Roberts A."/>
            <person name="Saif S."/>
            <person name="Shea T."/>
            <person name="Sisk P."/>
            <person name="Stolte C."/>
            <person name="Sykes S."/>
            <person name="Wortman J."/>
            <person name="Nusbaum C."/>
            <person name="Birren B."/>
        </authorList>
    </citation>
    <scope>NUCLEOTIDE SEQUENCE [LARGE SCALE GENOMIC DNA]</scope>
    <source>
        <strain evidence="9 10">ATCC 51366</strain>
    </source>
</reference>
<dbReference type="GO" id="GO:0005694">
    <property type="term" value="C:chromosome"/>
    <property type="evidence" value="ECO:0007669"/>
    <property type="project" value="InterPro"/>
</dbReference>
<organism evidence="9 10">
    <name type="scientific">Helcococcus kunzii ATCC 51366</name>
    <dbReference type="NCBI Taxonomy" id="883114"/>
    <lineage>
        <taxon>Bacteria</taxon>
        <taxon>Bacillati</taxon>
        <taxon>Bacillota</taxon>
        <taxon>Tissierellia</taxon>
        <taxon>Tissierellales</taxon>
        <taxon>Peptoniphilaceae</taxon>
        <taxon>Helcococcus</taxon>
    </lineage>
</organism>
<dbReference type="HOGENOM" id="CLU_001042_2_2_9"/>
<dbReference type="NCBIfam" id="TIGR02168">
    <property type="entry name" value="SMC_prok_B"/>
    <property type="match status" value="1"/>
</dbReference>
<dbReference type="Gene3D" id="1.10.287.1490">
    <property type="match status" value="1"/>
</dbReference>
<dbReference type="SUPFAM" id="SSF75553">
    <property type="entry name" value="Smc hinge domain"/>
    <property type="match status" value="1"/>
</dbReference>
<dbReference type="InterPro" id="IPR011890">
    <property type="entry name" value="SMC_prok"/>
</dbReference>
<dbReference type="GO" id="GO:0016887">
    <property type="term" value="F:ATP hydrolysis activity"/>
    <property type="evidence" value="ECO:0007669"/>
    <property type="project" value="InterPro"/>
</dbReference>
<dbReference type="Gene3D" id="1.20.1060.20">
    <property type="match status" value="1"/>
</dbReference>
<dbReference type="Pfam" id="PF06470">
    <property type="entry name" value="SMC_hinge"/>
    <property type="match status" value="1"/>
</dbReference>
<dbReference type="Proteomes" id="UP000004191">
    <property type="component" value="Unassembled WGS sequence"/>
</dbReference>
<comment type="function">
    <text evidence="7">Required for chromosome condensation and partitioning.</text>
</comment>
<evidence type="ECO:0000256" key="3">
    <source>
        <dbReference type="ARBA" id="ARBA00022741"/>
    </source>
</evidence>
<dbReference type="FunFam" id="3.40.50.300:FF:000901">
    <property type="entry name" value="Chromosome partition protein Smc"/>
    <property type="match status" value="1"/>
</dbReference>
<dbReference type="GeneID" id="96998874"/>
<comment type="caution">
    <text evidence="9">The sequence shown here is derived from an EMBL/GenBank/DDBJ whole genome shotgun (WGS) entry which is preliminary data.</text>
</comment>
<evidence type="ECO:0000259" key="8">
    <source>
        <dbReference type="SMART" id="SM00968"/>
    </source>
</evidence>
<dbReference type="SUPFAM" id="SSF52540">
    <property type="entry name" value="P-loop containing nucleoside triphosphate hydrolases"/>
    <property type="match status" value="1"/>
</dbReference>
<proteinExistence type="inferred from homology"/>
<dbReference type="eggNOG" id="COG1196">
    <property type="taxonomic scope" value="Bacteria"/>
</dbReference>
<dbReference type="GO" id="GO:0006260">
    <property type="term" value="P:DNA replication"/>
    <property type="evidence" value="ECO:0007669"/>
    <property type="project" value="UniProtKB-UniRule"/>
</dbReference>
<feature type="coiled-coil region" evidence="7">
    <location>
        <begin position="672"/>
        <end position="706"/>
    </location>
</feature>
<dbReference type="Pfam" id="PF02463">
    <property type="entry name" value="SMC_N"/>
    <property type="match status" value="1"/>
</dbReference>
<evidence type="ECO:0000313" key="9">
    <source>
        <dbReference type="EMBL" id="EHR33943.1"/>
    </source>
</evidence>
<dbReference type="RefSeq" id="WP_005398297.1">
    <property type="nucleotide sequence ID" value="NZ_JH601088.1"/>
</dbReference>
<comment type="subunit">
    <text evidence="7">Homodimer.</text>
</comment>
<evidence type="ECO:0000256" key="2">
    <source>
        <dbReference type="ARBA" id="ARBA00022490"/>
    </source>
</evidence>
<keyword evidence="2 7" id="KW-0963">Cytoplasm</keyword>